<keyword evidence="3" id="KW-0862">Zinc</keyword>
<dbReference type="HOGENOM" id="CLU_348000_0_0_1"/>
<dbReference type="OrthoDB" id="287563at2759"/>
<sequence length="811" mass="94054">MKKTNTNSFNSKPNKQKQAVFSQKKVPSNKIVPVQKVQLQNSINQSVLNDTLEQFVNTTDMNLENIQLSKQDLSQKNEDKTDIQIETVINFNNASTTLDINEDSKNNKHIKFDDSELAQNSIDYKNLITSSTPSIINEQLYFKHNKSESTLSNITFNHVKPGQKKQNEQDLDEDYNLGQILPQQNANKSEQVKPKKAPSKKNSVAKVKQFSMDEEDEYEYEEEDDEQEESEYDYEEDEEEEEEKNDCQNNKQNGKITIEQLVTLDPLKSNGMMIQQKKTENEGEQTQKFQHQKNTSTLPHSLMENRLLMLELSHQDSNKFNKNSPNFGNQRQRVSFQKNIDSQKEKCNQEILNQNPEANTYYKSSYTTQYERNSLNVNASLQSDIPNLNQKKKSRQIHPLQLSISSTQNYVQQYGVSPNNLRHLQSITNQEMQMNNANLHKQGIIKTFGSRANSISRGPTPSRVLFPNNQQKDINSQVNKEQNPRDQFQQDIEPTHCKICLETECTSETGKMITPCKCSGTLRNVHEECLKTWILTQQKEIMEAQCEVCMKPYDQTITFGLKLNVKNTCRDGKMNCLTSSVISMFVIALIIVISLLFQQNDRINHSNSQYASSDSFLDSTTHVISLIIICFIILLILLIIIYYTLKEACCILVVKEWIIEQYVSSPQIEQSQIVEGTYNYQQTTEYQNQIQYNLQNNKIITYQQFLMERRSMPTIMPQNIDEENRNIFKQNNRNFNQSRNSPKSQAQSCVTQMQNKQQKKLSKQEQQNRINQLLKSKKQLNKPILFNQRIYSSSRRQSQSNAAVRVSYDLS</sequence>
<dbReference type="STRING" id="312017.Q232I9"/>
<dbReference type="Proteomes" id="UP000009168">
    <property type="component" value="Unassembled WGS sequence"/>
</dbReference>
<dbReference type="InterPro" id="IPR011016">
    <property type="entry name" value="Znf_RING-CH"/>
</dbReference>
<keyword evidence="8" id="KW-1185">Reference proteome</keyword>
<dbReference type="InParanoid" id="Q232I9"/>
<dbReference type="EMBL" id="GG662781">
    <property type="protein sequence ID" value="EAR91423.1"/>
    <property type="molecule type" value="Genomic_DNA"/>
</dbReference>
<evidence type="ECO:0000256" key="4">
    <source>
        <dbReference type="SAM" id="MobiDB-lite"/>
    </source>
</evidence>
<proteinExistence type="predicted"/>
<feature type="region of interest" description="Disordered" evidence="4">
    <location>
        <begin position="1"/>
        <end position="25"/>
    </location>
</feature>
<keyword evidence="5" id="KW-0812">Transmembrane</keyword>
<dbReference type="PROSITE" id="PS51292">
    <property type="entry name" value="ZF_RING_CH"/>
    <property type="match status" value="1"/>
</dbReference>
<dbReference type="AlphaFoldDB" id="Q232I9"/>
<keyword evidence="5" id="KW-0472">Membrane</keyword>
<keyword evidence="5" id="KW-1133">Transmembrane helix</keyword>
<dbReference type="CDD" id="cd16495">
    <property type="entry name" value="RING_CH-C4HC3_MARCH"/>
    <property type="match status" value="1"/>
</dbReference>
<evidence type="ECO:0000256" key="2">
    <source>
        <dbReference type="ARBA" id="ARBA00022771"/>
    </source>
</evidence>
<dbReference type="PANTHER" id="PTHR20893:SF2">
    <property type="entry name" value="LD08641P"/>
    <property type="match status" value="1"/>
</dbReference>
<evidence type="ECO:0000313" key="8">
    <source>
        <dbReference type="Proteomes" id="UP000009168"/>
    </source>
</evidence>
<feature type="region of interest" description="Disordered" evidence="4">
    <location>
        <begin position="181"/>
        <end position="252"/>
    </location>
</feature>
<dbReference type="RefSeq" id="XP_001011668.1">
    <property type="nucleotide sequence ID" value="XM_001011668.1"/>
</dbReference>
<keyword evidence="1" id="KW-0479">Metal-binding</keyword>
<gene>
    <name evidence="7" type="ORF">TTHERM_00594080</name>
</gene>
<organism evidence="7 8">
    <name type="scientific">Tetrahymena thermophila (strain SB210)</name>
    <dbReference type="NCBI Taxonomy" id="312017"/>
    <lineage>
        <taxon>Eukaryota</taxon>
        <taxon>Sar</taxon>
        <taxon>Alveolata</taxon>
        <taxon>Ciliophora</taxon>
        <taxon>Intramacronucleata</taxon>
        <taxon>Oligohymenophorea</taxon>
        <taxon>Hymenostomatida</taxon>
        <taxon>Tetrahymenina</taxon>
        <taxon>Tetrahymenidae</taxon>
        <taxon>Tetrahymena</taxon>
    </lineage>
</organism>
<evidence type="ECO:0000256" key="1">
    <source>
        <dbReference type="ARBA" id="ARBA00022723"/>
    </source>
</evidence>
<dbReference type="GeneID" id="7833501"/>
<feature type="compositionally biased region" description="Polar residues" evidence="4">
    <location>
        <begin position="1"/>
        <end position="21"/>
    </location>
</feature>
<dbReference type="Pfam" id="PF12906">
    <property type="entry name" value="RINGv"/>
    <property type="match status" value="1"/>
</dbReference>
<dbReference type="PANTHER" id="PTHR20893">
    <property type="entry name" value="LD08641P"/>
    <property type="match status" value="1"/>
</dbReference>
<accession>Q232I9</accession>
<dbReference type="SMART" id="SM00744">
    <property type="entry name" value="RINGv"/>
    <property type="match status" value="1"/>
</dbReference>
<feature type="compositionally biased region" description="Acidic residues" evidence="4">
    <location>
        <begin position="212"/>
        <end position="244"/>
    </location>
</feature>
<dbReference type="Gene3D" id="3.30.40.10">
    <property type="entry name" value="Zinc/RING finger domain, C3HC4 (zinc finger)"/>
    <property type="match status" value="1"/>
</dbReference>
<evidence type="ECO:0000313" key="7">
    <source>
        <dbReference type="EMBL" id="EAR91423.1"/>
    </source>
</evidence>
<evidence type="ECO:0000256" key="3">
    <source>
        <dbReference type="ARBA" id="ARBA00022833"/>
    </source>
</evidence>
<protein>
    <submittedName>
        <fullName evidence="7">Zinc finger protein</fullName>
    </submittedName>
</protein>
<feature type="transmembrane region" description="Helical" evidence="5">
    <location>
        <begin position="577"/>
        <end position="597"/>
    </location>
</feature>
<dbReference type="InterPro" id="IPR013083">
    <property type="entry name" value="Znf_RING/FYVE/PHD"/>
</dbReference>
<name>Q232I9_TETTS</name>
<reference evidence="8" key="1">
    <citation type="journal article" date="2006" name="PLoS Biol.">
        <title>Macronuclear genome sequence of the ciliate Tetrahymena thermophila, a model eukaryote.</title>
        <authorList>
            <person name="Eisen J.A."/>
            <person name="Coyne R.S."/>
            <person name="Wu M."/>
            <person name="Wu D."/>
            <person name="Thiagarajan M."/>
            <person name="Wortman J.R."/>
            <person name="Badger J.H."/>
            <person name="Ren Q."/>
            <person name="Amedeo P."/>
            <person name="Jones K.M."/>
            <person name="Tallon L.J."/>
            <person name="Delcher A.L."/>
            <person name="Salzberg S.L."/>
            <person name="Silva J.C."/>
            <person name="Haas B.J."/>
            <person name="Majoros W.H."/>
            <person name="Farzad M."/>
            <person name="Carlton J.M."/>
            <person name="Smith R.K. Jr."/>
            <person name="Garg J."/>
            <person name="Pearlman R.E."/>
            <person name="Karrer K.M."/>
            <person name="Sun L."/>
            <person name="Manning G."/>
            <person name="Elde N.C."/>
            <person name="Turkewitz A.P."/>
            <person name="Asai D.J."/>
            <person name="Wilkes D.E."/>
            <person name="Wang Y."/>
            <person name="Cai H."/>
            <person name="Collins K."/>
            <person name="Stewart B.A."/>
            <person name="Lee S.R."/>
            <person name="Wilamowska K."/>
            <person name="Weinberg Z."/>
            <person name="Ruzzo W.L."/>
            <person name="Wloga D."/>
            <person name="Gaertig J."/>
            <person name="Frankel J."/>
            <person name="Tsao C.-C."/>
            <person name="Gorovsky M.A."/>
            <person name="Keeling P.J."/>
            <person name="Waller R.F."/>
            <person name="Patron N.J."/>
            <person name="Cherry J.M."/>
            <person name="Stover N.A."/>
            <person name="Krieger C.J."/>
            <person name="del Toro C."/>
            <person name="Ryder H.F."/>
            <person name="Williamson S.C."/>
            <person name="Barbeau R.A."/>
            <person name="Hamilton E.P."/>
            <person name="Orias E."/>
        </authorList>
    </citation>
    <scope>NUCLEOTIDE SEQUENCE [LARGE SCALE GENOMIC DNA]</scope>
    <source>
        <strain evidence="8">SB210</strain>
    </source>
</reference>
<dbReference type="KEGG" id="tet:TTHERM_00594080"/>
<dbReference type="SUPFAM" id="SSF57850">
    <property type="entry name" value="RING/U-box"/>
    <property type="match status" value="1"/>
</dbReference>
<evidence type="ECO:0000259" key="6">
    <source>
        <dbReference type="PROSITE" id="PS51292"/>
    </source>
</evidence>
<keyword evidence="2" id="KW-0863">Zinc-finger</keyword>
<feature type="domain" description="RING-CH-type" evidence="6">
    <location>
        <begin position="489"/>
        <end position="556"/>
    </location>
</feature>
<dbReference type="GO" id="GO:0008270">
    <property type="term" value="F:zinc ion binding"/>
    <property type="evidence" value="ECO:0007669"/>
    <property type="project" value="UniProtKB-KW"/>
</dbReference>
<feature type="transmembrane region" description="Helical" evidence="5">
    <location>
        <begin position="623"/>
        <end position="645"/>
    </location>
</feature>
<evidence type="ECO:0000256" key="5">
    <source>
        <dbReference type="SAM" id="Phobius"/>
    </source>
</evidence>